<accession>A0ABP1R2W0</accession>
<name>A0ABP1R2W0_9HEXA</name>
<dbReference type="Proteomes" id="UP001642540">
    <property type="component" value="Unassembled WGS sequence"/>
</dbReference>
<feature type="compositionally biased region" description="Low complexity" evidence="1">
    <location>
        <begin position="28"/>
        <end position="44"/>
    </location>
</feature>
<evidence type="ECO:0008006" key="4">
    <source>
        <dbReference type="Google" id="ProtNLM"/>
    </source>
</evidence>
<evidence type="ECO:0000313" key="2">
    <source>
        <dbReference type="EMBL" id="CAL8118254.1"/>
    </source>
</evidence>
<sequence>MMKRLALLLAVPENAQSFPFLWPSFGKPSHSSTTTTTTSHSGSGPPHPHAHSPTPIGLGQQPHSSHLHVRPAISSYLTNRPLPPLVG</sequence>
<keyword evidence="3" id="KW-1185">Reference proteome</keyword>
<comment type="caution">
    <text evidence="2">The sequence shown here is derived from an EMBL/GenBank/DDBJ whole genome shotgun (WGS) entry which is preliminary data.</text>
</comment>
<evidence type="ECO:0000313" key="3">
    <source>
        <dbReference type="Proteomes" id="UP001642540"/>
    </source>
</evidence>
<feature type="region of interest" description="Disordered" evidence="1">
    <location>
        <begin position="26"/>
        <end position="87"/>
    </location>
</feature>
<organism evidence="2 3">
    <name type="scientific">Orchesella dallaii</name>
    <dbReference type="NCBI Taxonomy" id="48710"/>
    <lineage>
        <taxon>Eukaryota</taxon>
        <taxon>Metazoa</taxon>
        <taxon>Ecdysozoa</taxon>
        <taxon>Arthropoda</taxon>
        <taxon>Hexapoda</taxon>
        <taxon>Collembola</taxon>
        <taxon>Entomobryomorpha</taxon>
        <taxon>Entomobryoidea</taxon>
        <taxon>Orchesellidae</taxon>
        <taxon>Orchesellinae</taxon>
        <taxon>Orchesella</taxon>
    </lineage>
</organism>
<protein>
    <recommendedName>
        <fullName evidence="4">Secreted protein</fullName>
    </recommendedName>
</protein>
<proteinExistence type="predicted"/>
<evidence type="ECO:0000256" key="1">
    <source>
        <dbReference type="SAM" id="MobiDB-lite"/>
    </source>
</evidence>
<dbReference type="EMBL" id="CAXLJM020000057">
    <property type="protein sequence ID" value="CAL8118254.1"/>
    <property type="molecule type" value="Genomic_DNA"/>
</dbReference>
<gene>
    <name evidence="2" type="ORF">ODALV1_LOCUS18053</name>
</gene>
<reference evidence="2 3" key="1">
    <citation type="submission" date="2024-08" db="EMBL/GenBank/DDBJ databases">
        <authorList>
            <person name="Cucini C."/>
            <person name="Frati F."/>
        </authorList>
    </citation>
    <scope>NUCLEOTIDE SEQUENCE [LARGE SCALE GENOMIC DNA]</scope>
</reference>